<reference evidence="2 3" key="1">
    <citation type="submission" date="2019-04" db="EMBL/GenBank/DDBJ databases">
        <title>Salinimonas iocasae sp. nov., a halophilic bacterium isolated from the outer tube casing of tubeworms in Okinawa Trough.</title>
        <authorList>
            <person name="Zhang H."/>
            <person name="Wang H."/>
            <person name="Li C."/>
        </authorList>
    </citation>
    <scope>NUCLEOTIDE SEQUENCE [LARGE SCALE GENOMIC DNA]</scope>
    <source>
        <strain evidence="2 3">KX18D6</strain>
    </source>
</reference>
<dbReference type="PIRSF" id="PIRSF005610">
    <property type="entry name" value="SirB"/>
    <property type="match status" value="1"/>
</dbReference>
<proteinExistence type="predicted"/>
<dbReference type="KEGG" id="salk:FBQ74_10680"/>
<dbReference type="Pfam" id="PF04247">
    <property type="entry name" value="SirB"/>
    <property type="match status" value="1"/>
</dbReference>
<evidence type="ECO:0000256" key="1">
    <source>
        <dbReference type="SAM" id="Phobius"/>
    </source>
</evidence>
<dbReference type="PANTHER" id="PTHR39594:SF1">
    <property type="entry name" value="PROTEIN YCHQ"/>
    <property type="match status" value="1"/>
</dbReference>
<feature type="transmembrane region" description="Helical" evidence="1">
    <location>
        <begin position="45"/>
        <end position="64"/>
    </location>
</feature>
<keyword evidence="1" id="KW-0812">Transmembrane</keyword>
<keyword evidence="1" id="KW-0472">Membrane</keyword>
<keyword evidence="1" id="KW-1133">Transmembrane helix</keyword>
<dbReference type="Proteomes" id="UP000304912">
    <property type="component" value="Chromosome"/>
</dbReference>
<dbReference type="RefSeq" id="WP_139756663.1">
    <property type="nucleotide sequence ID" value="NZ_CP039852.1"/>
</dbReference>
<protein>
    <submittedName>
        <fullName evidence="2">Invasion protein</fullName>
    </submittedName>
</protein>
<dbReference type="EMBL" id="CP039852">
    <property type="protein sequence ID" value="QCZ93921.1"/>
    <property type="molecule type" value="Genomic_DNA"/>
</dbReference>
<dbReference type="PANTHER" id="PTHR39594">
    <property type="entry name" value="PROTEIN YCHQ"/>
    <property type="match status" value="1"/>
</dbReference>
<name>A0A5B7YE92_9ALTE</name>
<accession>A0A5B7YE92</accession>
<organism evidence="2 3">
    <name type="scientific">Salinimonas iocasae</name>
    <dbReference type="NCBI Taxonomy" id="2572577"/>
    <lineage>
        <taxon>Bacteria</taxon>
        <taxon>Pseudomonadati</taxon>
        <taxon>Pseudomonadota</taxon>
        <taxon>Gammaproteobacteria</taxon>
        <taxon>Alteromonadales</taxon>
        <taxon>Alteromonadaceae</taxon>
        <taxon>Alteromonas/Salinimonas group</taxon>
        <taxon>Salinimonas</taxon>
    </lineage>
</organism>
<dbReference type="InterPro" id="IPR007360">
    <property type="entry name" value="SirB"/>
</dbReference>
<feature type="transmembrane region" description="Helical" evidence="1">
    <location>
        <begin position="97"/>
        <end position="117"/>
    </location>
</feature>
<feature type="transmembrane region" description="Helical" evidence="1">
    <location>
        <begin position="71"/>
        <end position="91"/>
    </location>
</feature>
<gene>
    <name evidence="2" type="ORF">FBQ74_10680</name>
</gene>
<dbReference type="GO" id="GO:0005886">
    <property type="term" value="C:plasma membrane"/>
    <property type="evidence" value="ECO:0007669"/>
    <property type="project" value="TreeGrafter"/>
</dbReference>
<evidence type="ECO:0000313" key="3">
    <source>
        <dbReference type="Proteomes" id="UP000304912"/>
    </source>
</evidence>
<dbReference type="OrthoDB" id="5588650at2"/>
<sequence length="124" mass="14194">MYMMAKHLHLTAVALSVLLFILRFILLQASPRVLEQKWAKVLPHVIDTVLLASALWLCSILSQWPFINDWLTFKVVGLVIYILMGMFALKWGRSAPLRWIGFVGALTWIVLIARVAFTKQAIIF</sequence>
<evidence type="ECO:0000313" key="2">
    <source>
        <dbReference type="EMBL" id="QCZ93921.1"/>
    </source>
</evidence>
<keyword evidence="3" id="KW-1185">Reference proteome</keyword>
<dbReference type="AlphaFoldDB" id="A0A5B7YE92"/>